<gene>
    <name evidence="2" type="ORF">OEZ71_04600</name>
</gene>
<proteinExistence type="predicted"/>
<keyword evidence="3" id="KW-1185">Reference proteome</keyword>
<organism evidence="2 3">
    <name type="scientific">Albidovulum litorale</name>
    <dbReference type="NCBI Taxonomy" id="2984134"/>
    <lineage>
        <taxon>Bacteria</taxon>
        <taxon>Pseudomonadati</taxon>
        <taxon>Pseudomonadota</taxon>
        <taxon>Alphaproteobacteria</taxon>
        <taxon>Rhodobacterales</taxon>
        <taxon>Paracoccaceae</taxon>
        <taxon>Albidovulum</taxon>
    </lineage>
</organism>
<feature type="signal peptide" evidence="1">
    <location>
        <begin position="1"/>
        <end position="20"/>
    </location>
</feature>
<dbReference type="RefSeq" id="WP_263738736.1">
    <property type="nucleotide sequence ID" value="NZ_JAOWKZ010000001.1"/>
</dbReference>
<evidence type="ECO:0000313" key="3">
    <source>
        <dbReference type="Proteomes" id="UP001652564"/>
    </source>
</evidence>
<name>A0ABT2ZKI2_9RHOB</name>
<dbReference type="Proteomes" id="UP001652564">
    <property type="component" value="Unassembled WGS sequence"/>
</dbReference>
<comment type="caution">
    <text evidence="2">The sequence shown here is derived from an EMBL/GenBank/DDBJ whole genome shotgun (WGS) entry which is preliminary data.</text>
</comment>
<sequence>MRFLFSILLSILPCMASADASPLIGESGLAGATADLDAIADPSADDRMALGGILFLRAVERAYQLRWRYGLTENLDLPLLAGELAPNPTPEPISPTMIADLFSAVIDDMAAAEDVLATIPPDADPSFELALPDLWFDVNMNGTRDADESFVDTALPALIGRWRLQVLETRAQQNPDAPSPLRATVRFDRADVYWLRAYVQAVSGISETILAFDPTDELARVIALRESIAEQVQRSGKKRRHGLVFGAEDAFYIDAIAVLTETMRHRPDASRLGRARDHFLTMIAHNRIFWQELAKETDNDREWIPLPTQASALGIVVPENVDIAWLAVLSDGEKLLKGELLIPHWRFANGHGINLAAFLDDPGPLPLVQAIQGEAFIPYAAQGELISSANWRSFTRLVQGQAGLYALMLN</sequence>
<reference evidence="2 3" key="1">
    <citation type="submission" date="2022-10" db="EMBL/GenBank/DDBJ databases">
        <title>Defluviimonas sp. nov., isolated from ocean surface sediments.</title>
        <authorList>
            <person name="He W."/>
            <person name="Wang L."/>
            <person name="Zhang D.-F."/>
        </authorList>
    </citation>
    <scope>NUCLEOTIDE SEQUENCE [LARGE SCALE GENOMIC DNA]</scope>
    <source>
        <strain evidence="2 3">WL0050</strain>
    </source>
</reference>
<evidence type="ECO:0000313" key="2">
    <source>
        <dbReference type="EMBL" id="MCV2871570.1"/>
    </source>
</evidence>
<accession>A0ABT2ZKI2</accession>
<protein>
    <submittedName>
        <fullName evidence="2">Uncharacterized protein</fullName>
    </submittedName>
</protein>
<evidence type="ECO:0000256" key="1">
    <source>
        <dbReference type="SAM" id="SignalP"/>
    </source>
</evidence>
<feature type="chain" id="PRO_5047175902" evidence="1">
    <location>
        <begin position="21"/>
        <end position="410"/>
    </location>
</feature>
<dbReference type="EMBL" id="JAOWKZ010000001">
    <property type="protein sequence ID" value="MCV2871570.1"/>
    <property type="molecule type" value="Genomic_DNA"/>
</dbReference>
<keyword evidence="1" id="KW-0732">Signal</keyword>